<dbReference type="Proteomes" id="UP000799118">
    <property type="component" value="Unassembled WGS sequence"/>
</dbReference>
<dbReference type="EMBL" id="ML769487">
    <property type="protein sequence ID" value="KAE9398099.1"/>
    <property type="molecule type" value="Genomic_DNA"/>
</dbReference>
<protein>
    <submittedName>
        <fullName evidence="2">Uncharacterized protein</fullName>
    </submittedName>
</protein>
<organism evidence="2 3">
    <name type="scientific">Gymnopus androsaceus JB14</name>
    <dbReference type="NCBI Taxonomy" id="1447944"/>
    <lineage>
        <taxon>Eukaryota</taxon>
        <taxon>Fungi</taxon>
        <taxon>Dikarya</taxon>
        <taxon>Basidiomycota</taxon>
        <taxon>Agaricomycotina</taxon>
        <taxon>Agaricomycetes</taxon>
        <taxon>Agaricomycetidae</taxon>
        <taxon>Agaricales</taxon>
        <taxon>Marasmiineae</taxon>
        <taxon>Omphalotaceae</taxon>
        <taxon>Gymnopus</taxon>
    </lineage>
</organism>
<accession>A0A6A4HHU8</accession>
<sequence length="433" mass="47515">MINSAVLGLYSLSLVIFTCWLRFGEQHPLRLLFAIPNKKSRPSQSLLSRVLFGRKRSNDERQIIKEQVSTVIFRHSIFRKHPFEPSSLGIARGLVAFYVNIVFVVYAIDLYFSITTTSATVFTTQTTMVATEMALSIDALVARASLLRNYSFSEGMAFFIATSSTTEDALSDLAISFSAFDGTNSARNCTSDSEGGIIEISTSSNSTISVWVMNTHNPTSGWEEVAAKLSLPYFLLPNSSVTGSTYPFKYITPSLTWISYVIANPQTAVSLSNTTSLKLDASFPTLMAQMYMPVEEFISPTISTTIFNVLSKAGGLFASGNGFFILIFGRSIWAVIVGGRPLSPFGIFGWIPSVKRNIHLHYPHLQSDCERGGMASFVEEVGMNVGIVTYRPAPVNVTTSNEQSDCEVEETESDNIETAELMPLGAVVPILQH</sequence>
<keyword evidence="1" id="KW-1133">Transmembrane helix</keyword>
<keyword evidence="1" id="KW-0812">Transmembrane</keyword>
<gene>
    <name evidence="2" type="ORF">BT96DRAFT_920985</name>
</gene>
<evidence type="ECO:0000313" key="2">
    <source>
        <dbReference type="EMBL" id="KAE9398099.1"/>
    </source>
</evidence>
<dbReference type="AlphaFoldDB" id="A0A6A4HHU8"/>
<proteinExistence type="predicted"/>
<keyword evidence="3" id="KW-1185">Reference proteome</keyword>
<reference evidence="2" key="1">
    <citation type="journal article" date="2019" name="Environ. Microbiol.">
        <title>Fungal ecological strategies reflected in gene transcription - a case study of two litter decomposers.</title>
        <authorList>
            <person name="Barbi F."/>
            <person name="Kohler A."/>
            <person name="Barry K."/>
            <person name="Baskaran P."/>
            <person name="Daum C."/>
            <person name="Fauchery L."/>
            <person name="Ihrmark K."/>
            <person name="Kuo A."/>
            <person name="LaButti K."/>
            <person name="Lipzen A."/>
            <person name="Morin E."/>
            <person name="Grigoriev I.V."/>
            <person name="Henrissat B."/>
            <person name="Lindahl B."/>
            <person name="Martin F."/>
        </authorList>
    </citation>
    <scope>NUCLEOTIDE SEQUENCE</scope>
    <source>
        <strain evidence="2">JB14</strain>
    </source>
</reference>
<name>A0A6A4HHU8_9AGAR</name>
<feature type="transmembrane region" description="Helical" evidence="1">
    <location>
        <begin position="89"/>
        <end position="108"/>
    </location>
</feature>
<keyword evidence="1" id="KW-0472">Membrane</keyword>
<dbReference type="OrthoDB" id="3227921at2759"/>
<feature type="transmembrane region" description="Helical" evidence="1">
    <location>
        <begin position="6"/>
        <end position="23"/>
    </location>
</feature>
<evidence type="ECO:0000313" key="3">
    <source>
        <dbReference type="Proteomes" id="UP000799118"/>
    </source>
</evidence>
<evidence type="ECO:0000256" key="1">
    <source>
        <dbReference type="SAM" id="Phobius"/>
    </source>
</evidence>